<reference evidence="3" key="1">
    <citation type="submission" date="2018-04" db="EMBL/GenBank/DDBJ databases">
        <authorList>
            <person name="Cornet L."/>
        </authorList>
    </citation>
    <scope>NUCLEOTIDE SEQUENCE [LARGE SCALE GENOMIC DNA]</scope>
</reference>
<gene>
    <name evidence="2" type="ORF">DCF25_15850</name>
</gene>
<dbReference type="PANTHER" id="PTHR38037">
    <property type="entry name" value="ZN_PROTEASE DOMAIN-CONTAINING PROTEIN"/>
    <property type="match status" value="1"/>
</dbReference>
<dbReference type="AlphaFoldDB" id="A0A2W4TXC0"/>
<reference evidence="2 3" key="2">
    <citation type="submission" date="2018-06" db="EMBL/GenBank/DDBJ databases">
        <title>Metagenomic assembly of (sub)arctic Cyanobacteria and their associated microbiome from non-axenic cultures.</title>
        <authorList>
            <person name="Baurain D."/>
        </authorList>
    </citation>
    <scope>NUCLEOTIDE SEQUENCE [LARGE SCALE GENOMIC DNA]</scope>
    <source>
        <strain evidence="2">ULC129bin1</strain>
    </source>
</reference>
<dbReference type="EMBL" id="QBMC01000121">
    <property type="protein sequence ID" value="PZO13656.1"/>
    <property type="molecule type" value="Genomic_DNA"/>
</dbReference>
<comment type="caution">
    <text evidence="2">The sequence shown here is derived from an EMBL/GenBank/DDBJ whole genome shotgun (WGS) entry which is preliminary data.</text>
</comment>
<evidence type="ECO:0000259" key="1">
    <source>
        <dbReference type="Pfam" id="PF05618"/>
    </source>
</evidence>
<sequence>MTASKKPALSASKSTVSNLPDLDLPVIGWREKVALPELAISTVKAKIDTGARSSALNAFDIEVFKKGEVDFVRFKVHPVQRSRKKVVAAEAALLDMREVRNSGGKAEFRPVISTLVSLGGKQWPIELTLTNRDQMGFRMLLGRQAVRHRFLVDAGKSYVQSSLPAHKLKSNKKSSNSRKKLDENSNLVEKFLSLFDTSS</sequence>
<organism evidence="2 3">
    <name type="scientific">Leptolyngbya foveolarum</name>
    <dbReference type="NCBI Taxonomy" id="47253"/>
    <lineage>
        <taxon>Bacteria</taxon>
        <taxon>Bacillati</taxon>
        <taxon>Cyanobacteriota</taxon>
        <taxon>Cyanophyceae</taxon>
        <taxon>Leptolyngbyales</taxon>
        <taxon>Leptolyngbyaceae</taxon>
        <taxon>Leptolyngbya group</taxon>
        <taxon>Leptolyngbya</taxon>
    </lineage>
</organism>
<accession>A0A2W4TXC0</accession>
<dbReference type="InterPro" id="IPR021109">
    <property type="entry name" value="Peptidase_aspartic_dom_sf"/>
</dbReference>
<dbReference type="SUPFAM" id="SSF50630">
    <property type="entry name" value="Acid proteases"/>
    <property type="match status" value="1"/>
</dbReference>
<name>A0A2W4TXC0_9CYAN</name>
<feature type="domain" description="Retropepsin-like aspartic endopeptidase" evidence="1">
    <location>
        <begin position="26"/>
        <end position="161"/>
    </location>
</feature>
<proteinExistence type="predicted"/>
<evidence type="ECO:0000313" key="2">
    <source>
        <dbReference type="EMBL" id="PZO13656.1"/>
    </source>
</evidence>
<dbReference type="PANTHER" id="PTHR38037:SF1">
    <property type="entry name" value="ATP-DEPENDENT ZINC PROTEASE DOMAIN-CONTAINING PROTEIN-RELATED"/>
    <property type="match status" value="1"/>
</dbReference>
<dbReference type="Proteomes" id="UP000249354">
    <property type="component" value="Unassembled WGS sequence"/>
</dbReference>
<dbReference type="InterPro" id="IPR008503">
    <property type="entry name" value="Asp_endopeptidase"/>
</dbReference>
<dbReference type="Gene3D" id="2.40.70.10">
    <property type="entry name" value="Acid Proteases"/>
    <property type="match status" value="1"/>
</dbReference>
<evidence type="ECO:0000313" key="3">
    <source>
        <dbReference type="Proteomes" id="UP000249354"/>
    </source>
</evidence>
<protein>
    <recommendedName>
        <fullName evidence="1">Retropepsin-like aspartic endopeptidase domain-containing protein</fullName>
    </recommendedName>
</protein>
<dbReference type="Pfam" id="PF05618">
    <property type="entry name" value="Zn_protease"/>
    <property type="match status" value="1"/>
</dbReference>